<accession>A0A8K0DTF0</accession>
<dbReference type="EMBL" id="VOIH02000011">
    <property type="protein sequence ID" value="KAF3433515.1"/>
    <property type="molecule type" value="Genomic_DNA"/>
</dbReference>
<sequence length="214" mass="23902">MVKKGLCGLRLRNSKPTDFVAEDTETKWEHICIFPPLTPTVGAHGSILRGSPKDVKENTLWAELDNIVFTENDNYEVENIEEEQVLDIGLASPIVYPNLMLNSAQDIHVAEGAPAIEATHKIAPLLLTLPIQPVIPDMNQNQRSTLYRLANRQLPRVTRFQLAKEAPLEVNPTFSLKKLDTMSLELFFLKVQDIESLTSVDQEADPSSMPSVSN</sequence>
<keyword evidence="2" id="KW-1185">Reference proteome</keyword>
<protein>
    <submittedName>
        <fullName evidence="1">Uncharacterized protein</fullName>
    </submittedName>
</protein>
<organism evidence="1 2">
    <name type="scientific">Rhamnella rubrinervis</name>
    <dbReference type="NCBI Taxonomy" id="2594499"/>
    <lineage>
        <taxon>Eukaryota</taxon>
        <taxon>Viridiplantae</taxon>
        <taxon>Streptophyta</taxon>
        <taxon>Embryophyta</taxon>
        <taxon>Tracheophyta</taxon>
        <taxon>Spermatophyta</taxon>
        <taxon>Magnoliopsida</taxon>
        <taxon>eudicotyledons</taxon>
        <taxon>Gunneridae</taxon>
        <taxon>Pentapetalae</taxon>
        <taxon>rosids</taxon>
        <taxon>fabids</taxon>
        <taxon>Rosales</taxon>
        <taxon>Rhamnaceae</taxon>
        <taxon>rhamnoid group</taxon>
        <taxon>Rhamneae</taxon>
        <taxon>Rhamnella</taxon>
    </lineage>
</organism>
<gene>
    <name evidence="1" type="ORF">FNV43_RR24617</name>
</gene>
<comment type="caution">
    <text evidence="1">The sequence shown here is derived from an EMBL/GenBank/DDBJ whole genome shotgun (WGS) entry which is preliminary data.</text>
</comment>
<proteinExistence type="predicted"/>
<dbReference type="AlphaFoldDB" id="A0A8K0DTF0"/>
<reference evidence="1" key="1">
    <citation type="submission" date="2020-03" db="EMBL/GenBank/DDBJ databases">
        <title>A high-quality chromosome-level genome assembly of a woody plant with both climbing and erect habits, Rhamnella rubrinervis.</title>
        <authorList>
            <person name="Lu Z."/>
            <person name="Yang Y."/>
            <person name="Zhu X."/>
            <person name="Sun Y."/>
        </authorList>
    </citation>
    <scope>NUCLEOTIDE SEQUENCE</scope>
    <source>
        <strain evidence="1">BYM</strain>
        <tissue evidence="1">Leaf</tissue>
    </source>
</reference>
<name>A0A8K0DTF0_9ROSA</name>
<dbReference type="Proteomes" id="UP000796880">
    <property type="component" value="Unassembled WGS sequence"/>
</dbReference>
<evidence type="ECO:0000313" key="1">
    <source>
        <dbReference type="EMBL" id="KAF3433515.1"/>
    </source>
</evidence>
<evidence type="ECO:0000313" key="2">
    <source>
        <dbReference type="Proteomes" id="UP000796880"/>
    </source>
</evidence>